<dbReference type="InterPro" id="IPR004788">
    <property type="entry name" value="Ribose5P_isomerase_type_A"/>
</dbReference>
<comment type="similarity">
    <text evidence="2">Belongs to the ribose 5-phosphate isomerase family.</text>
</comment>
<comment type="pathway">
    <text evidence="1">Carbohydrate degradation; pentose phosphate pathway; D-ribose 5-phosphate from D-ribulose 5-phosphate (non-oxidative stage): step 1/1.</text>
</comment>
<dbReference type="SUPFAM" id="SSF75445">
    <property type="entry name" value="D-ribose-5-phosphate isomerase (RpiA), lid domain"/>
    <property type="match status" value="1"/>
</dbReference>
<dbReference type="Pfam" id="PF06026">
    <property type="entry name" value="Rib_5-P_isom_A"/>
    <property type="match status" value="1"/>
</dbReference>
<dbReference type="GO" id="GO:0009052">
    <property type="term" value="P:pentose-phosphate shunt, non-oxidative branch"/>
    <property type="evidence" value="ECO:0007669"/>
    <property type="project" value="InterPro"/>
</dbReference>
<dbReference type="SUPFAM" id="SSF100950">
    <property type="entry name" value="NagB/RpiA/CoA transferase-like"/>
    <property type="match status" value="1"/>
</dbReference>
<organism evidence="6 7">
    <name type="scientific">Paralvinella palmiformis</name>
    <dbReference type="NCBI Taxonomy" id="53620"/>
    <lineage>
        <taxon>Eukaryota</taxon>
        <taxon>Metazoa</taxon>
        <taxon>Spiralia</taxon>
        <taxon>Lophotrochozoa</taxon>
        <taxon>Annelida</taxon>
        <taxon>Polychaeta</taxon>
        <taxon>Sedentaria</taxon>
        <taxon>Canalipalpata</taxon>
        <taxon>Terebellida</taxon>
        <taxon>Terebelliformia</taxon>
        <taxon>Alvinellidae</taxon>
        <taxon>Paralvinella</taxon>
    </lineage>
</organism>
<evidence type="ECO:0000256" key="5">
    <source>
        <dbReference type="ARBA" id="ARBA00029734"/>
    </source>
</evidence>
<evidence type="ECO:0000256" key="4">
    <source>
        <dbReference type="ARBA" id="ARBA00023235"/>
    </source>
</evidence>
<proteinExistence type="inferred from homology"/>
<dbReference type="InterPro" id="IPR037171">
    <property type="entry name" value="NagB/RpiA_transferase-like"/>
</dbReference>
<dbReference type="GO" id="GO:0005737">
    <property type="term" value="C:cytoplasm"/>
    <property type="evidence" value="ECO:0007669"/>
    <property type="project" value="TreeGrafter"/>
</dbReference>
<evidence type="ECO:0000256" key="2">
    <source>
        <dbReference type="ARBA" id="ARBA00008088"/>
    </source>
</evidence>
<reference evidence="6" key="1">
    <citation type="journal article" date="2023" name="Mol. Biol. Evol.">
        <title>Third-Generation Sequencing Reveals the Adaptive Role of the Epigenome in Three Deep-Sea Polychaetes.</title>
        <authorList>
            <person name="Perez M."/>
            <person name="Aroh O."/>
            <person name="Sun Y."/>
            <person name="Lan Y."/>
            <person name="Juniper S.K."/>
            <person name="Young C.R."/>
            <person name="Angers B."/>
            <person name="Qian P.Y."/>
        </authorList>
    </citation>
    <scope>NUCLEOTIDE SEQUENCE</scope>
    <source>
        <strain evidence="6">P08H-3</strain>
    </source>
</reference>
<comment type="caution">
    <text evidence="6">The sequence shown here is derived from an EMBL/GenBank/DDBJ whole genome shotgun (WGS) entry which is preliminary data.</text>
</comment>
<gene>
    <name evidence="6" type="ORF">LSH36_406g02001</name>
</gene>
<keyword evidence="4" id="KW-0413">Isomerase</keyword>
<dbReference type="PANTHER" id="PTHR11934:SF0">
    <property type="entry name" value="RIBOSE-5-PHOSPHATE ISOMERASE"/>
    <property type="match status" value="1"/>
</dbReference>
<dbReference type="EC" id="5.3.1.6" evidence="3"/>
<evidence type="ECO:0000313" key="6">
    <source>
        <dbReference type="EMBL" id="KAK2150415.1"/>
    </source>
</evidence>
<dbReference type="Gene3D" id="3.40.50.1360">
    <property type="match status" value="2"/>
</dbReference>
<evidence type="ECO:0000256" key="3">
    <source>
        <dbReference type="ARBA" id="ARBA00011959"/>
    </source>
</evidence>
<dbReference type="CDD" id="cd01398">
    <property type="entry name" value="RPI_A"/>
    <property type="match status" value="1"/>
</dbReference>
<dbReference type="GO" id="GO:0006014">
    <property type="term" value="P:D-ribose metabolic process"/>
    <property type="evidence" value="ECO:0007669"/>
    <property type="project" value="TreeGrafter"/>
</dbReference>
<keyword evidence="7" id="KW-1185">Reference proteome</keyword>
<name>A0AAD9MYR2_9ANNE</name>
<evidence type="ECO:0000313" key="7">
    <source>
        <dbReference type="Proteomes" id="UP001208570"/>
    </source>
</evidence>
<dbReference type="PANTHER" id="PTHR11934">
    <property type="entry name" value="RIBOSE-5-PHOSPHATE ISOMERASE"/>
    <property type="match status" value="1"/>
</dbReference>
<dbReference type="EMBL" id="JAODUP010000406">
    <property type="protein sequence ID" value="KAK2150415.1"/>
    <property type="molecule type" value="Genomic_DNA"/>
</dbReference>
<sequence>MSCLDIASTLLRRSLHQNTWFYRRSGEYLHDLYKINWKALLHRKCLHTMAGIEAGKRAAAFAAVDDLVKDNQVLGIGSGSTVVYAVERIDGADEVDLNIDLIKGGGGCLTQEKIVASCAKKLVIVADYRKASDKLGSSWKMGIPLEVIPLAYKPIIYRLRELLGGDPGPVVSDNGNFIVDWVFDDRKAYDWLQINNRIKLIPGVIETGLFINMATTAYFGNSDGTISIRHRPDRNGSLIN</sequence>
<dbReference type="Gene3D" id="3.30.70.260">
    <property type="match status" value="1"/>
</dbReference>
<dbReference type="AlphaFoldDB" id="A0AAD9MYR2"/>
<dbReference type="GO" id="GO:0004751">
    <property type="term" value="F:ribose-5-phosphate isomerase activity"/>
    <property type="evidence" value="ECO:0007669"/>
    <property type="project" value="UniProtKB-EC"/>
</dbReference>
<dbReference type="Proteomes" id="UP001208570">
    <property type="component" value="Unassembled WGS sequence"/>
</dbReference>
<evidence type="ECO:0000256" key="1">
    <source>
        <dbReference type="ARBA" id="ARBA00004988"/>
    </source>
</evidence>
<protein>
    <recommendedName>
        <fullName evidence="3">ribose-5-phosphate isomerase</fullName>
        <ecNumber evidence="3">5.3.1.6</ecNumber>
    </recommendedName>
    <alternativeName>
        <fullName evidence="5">Phosphoriboisomerase</fullName>
    </alternativeName>
</protein>
<accession>A0AAD9MYR2</accession>
<dbReference type="NCBIfam" id="TIGR00021">
    <property type="entry name" value="rpiA"/>
    <property type="match status" value="1"/>
</dbReference>